<keyword evidence="1" id="KW-0175">Coiled coil</keyword>
<name>A0A8S5MTT6_9CAUD</name>
<protein>
    <submittedName>
        <fullName evidence="3">PASTA domain</fullName>
    </submittedName>
</protein>
<feature type="region of interest" description="Disordered" evidence="2">
    <location>
        <begin position="138"/>
        <end position="158"/>
    </location>
</feature>
<evidence type="ECO:0000256" key="1">
    <source>
        <dbReference type="SAM" id="Coils"/>
    </source>
</evidence>
<sequence>MEKRKDKVGGNELVIIPALYDKSFPLRMEQAMELLSSYGLKAMPSMLTLREARVKYKDCFDGQVIDSKPKSNQKVRPGTTVLIRCISQEVIDESQRLFDEAEKLKAAVKQERAAKRSEQIERAKGMVTDAAGLARSGVEKIVHRKNEKKKNGKEPSHE</sequence>
<organism evidence="3">
    <name type="scientific">Siphoviridae sp. ctb1k4</name>
    <dbReference type="NCBI Taxonomy" id="2826391"/>
    <lineage>
        <taxon>Viruses</taxon>
        <taxon>Duplodnaviria</taxon>
        <taxon>Heunggongvirae</taxon>
        <taxon>Uroviricota</taxon>
        <taxon>Caudoviricetes</taxon>
    </lineage>
</organism>
<reference evidence="3" key="1">
    <citation type="journal article" date="2021" name="Proc. Natl. Acad. Sci. U.S.A.">
        <title>A Catalog of Tens of Thousands of Viruses from Human Metagenomes Reveals Hidden Associations with Chronic Diseases.</title>
        <authorList>
            <person name="Tisza M.J."/>
            <person name="Buck C.B."/>
        </authorList>
    </citation>
    <scope>NUCLEOTIDE SEQUENCE</scope>
    <source>
        <strain evidence="3">Ctb1k4</strain>
    </source>
</reference>
<proteinExistence type="predicted"/>
<dbReference type="InterPro" id="IPR005543">
    <property type="entry name" value="PASTA_dom"/>
</dbReference>
<dbReference type="CDD" id="cd06577">
    <property type="entry name" value="PASTA_pknB"/>
    <property type="match status" value="1"/>
</dbReference>
<feature type="compositionally biased region" description="Basic residues" evidence="2">
    <location>
        <begin position="142"/>
        <end position="151"/>
    </location>
</feature>
<accession>A0A8S5MTT6</accession>
<evidence type="ECO:0000256" key="2">
    <source>
        <dbReference type="SAM" id="MobiDB-lite"/>
    </source>
</evidence>
<dbReference type="EMBL" id="BK014987">
    <property type="protein sequence ID" value="DAD85737.1"/>
    <property type="molecule type" value="Genomic_DNA"/>
</dbReference>
<evidence type="ECO:0000313" key="3">
    <source>
        <dbReference type="EMBL" id="DAD85737.1"/>
    </source>
</evidence>
<feature type="coiled-coil region" evidence="1">
    <location>
        <begin position="91"/>
        <end position="121"/>
    </location>
</feature>